<feature type="compositionally biased region" description="Gly residues" evidence="6">
    <location>
        <begin position="273"/>
        <end position="291"/>
    </location>
</feature>
<dbReference type="Pfam" id="PF17098">
    <property type="entry name" value="Wtap"/>
    <property type="match status" value="1"/>
</dbReference>
<reference evidence="7" key="1">
    <citation type="submission" date="2020-07" db="EMBL/GenBank/DDBJ databases">
        <authorList>
            <person name="Nieuwenhuis M."/>
            <person name="Van De Peppel L.J.J."/>
        </authorList>
    </citation>
    <scope>NUCLEOTIDE SEQUENCE</scope>
    <source>
        <strain evidence="7">AP01</strain>
        <tissue evidence="7">Mycelium</tissue>
    </source>
</reference>
<sequence>MDLPSSRELELETLLRLRDTQLAELTDELTHLRLSLASHPGPSTSDPVTLPPALVSVILPHLRTTPAAPGATGSNTVNAALAQRARLLQEENDEMYDLLKQSETGKLKEEILIKTELGKSYESLTSASANNSAKSYTQSPRIGYNPMPPPSDTGTGGPTHNGSSKLPPTGPRAHKKPRLSDPHGSPTAALQPHNHKSYSRSARGADTREYAPRRSADSRGKSSNHVKMEVDDDQRVRPPSRERNPERERERDRGGGRERERDGHRSSHRRNGNFGGGGGGNAGRGAGGGGGGRRHDHGQTSSDSAHHNADRTLRERMGL</sequence>
<dbReference type="InterPro" id="IPR033757">
    <property type="entry name" value="WTAP"/>
</dbReference>
<feature type="compositionally biased region" description="Polar residues" evidence="6">
    <location>
        <begin position="127"/>
        <end position="140"/>
    </location>
</feature>
<evidence type="ECO:0000313" key="7">
    <source>
        <dbReference type="EMBL" id="KAG5648949.1"/>
    </source>
</evidence>
<dbReference type="GO" id="GO:0005634">
    <property type="term" value="C:nucleus"/>
    <property type="evidence" value="ECO:0007669"/>
    <property type="project" value="UniProtKB-SubCell"/>
</dbReference>
<dbReference type="GO" id="GO:0016556">
    <property type="term" value="P:mRNA modification"/>
    <property type="evidence" value="ECO:0007669"/>
    <property type="project" value="InterPro"/>
</dbReference>
<dbReference type="GO" id="GO:0000381">
    <property type="term" value="P:regulation of alternative mRNA splicing, via spliceosome"/>
    <property type="evidence" value="ECO:0007669"/>
    <property type="project" value="InterPro"/>
</dbReference>
<dbReference type="GO" id="GO:0006397">
    <property type="term" value="P:mRNA processing"/>
    <property type="evidence" value="ECO:0007669"/>
    <property type="project" value="UniProtKB-KW"/>
</dbReference>
<dbReference type="GO" id="GO:0008380">
    <property type="term" value="P:RNA splicing"/>
    <property type="evidence" value="ECO:0007669"/>
    <property type="project" value="UniProtKB-KW"/>
</dbReference>
<reference evidence="7" key="2">
    <citation type="submission" date="2021-10" db="EMBL/GenBank/DDBJ databases">
        <title>Phylogenomics reveals ancestral predisposition of the termite-cultivated fungus Termitomyces towards a domesticated lifestyle.</title>
        <authorList>
            <person name="Auxier B."/>
            <person name="Grum-Grzhimaylo A."/>
            <person name="Cardenas M.E."/>
            <person name="Lodge J.D."/>
            <person name="Laessoe T."/>
            <person name="Pedersen O."/>
            <person name="Smith M.E."/>
            <person name="Kuyper T.W."/>
            <person name="Franco-Molano E.A."/>
            <person name="Baroni T.J."/>
            <person name="Aanen D.K."/>
        </authorList>
    </citation>
    <scope>NUCLEOTIDE SEQUENCE</scope>
    <source>
        <strain evidence="7">AP01</strain>
        <tissue evidence="7">Mycelium</tissue>
    </source>
</reference>
<dbReference type="AlphaFoldDB" id="A0A9P7GG00"/>
<evidence type="ECO:0000256" key="1">
    <source>
        <dbReference type="ARBA" id="ARBA00004123"/>
    </source>
</evidence>
<keyword evidence="4" id="KW-0508">mRNA splicing</keyword>
<dbReference type="Proteomes" id="UP000775547">
    <property type="component" value="Unassembled WGS sequence"/>
</dbReference>
<keyword evidence="8" id="KW-1185">Reference proteome</keyword>
<evidence type="ECO:0000256" key="4">
    <source>
        <dbReference type="ARBA" id="ARBA00023187"/>
    </source>
</evidence>
<protein>
    <submittedName>
        <fullName evidence="7">Uncharacterized protein</fullName>
    </submittedName>
</protein>
<comment type="similarity">
    <text evidence="2">Belongs to the fl(2)d family.</text>
</comment>
<dbReference type="OrthoDB" id="3363802at2759"/>
<feature type="compositionally biased region" description="Basic and acidic residues" evidence="6">
    <location>
        <begin position="304"/>
        <end position="319"/>
    </location>
</feature>
<feature type="compositionally biased region" description="Basic and acidic residues" evidence="6">
    <location>
        <begin position="203"/>
        <end position="265"/>
    </location>
</feature>
<gene>
    <name evidence="7" type="ORF">DXG03_000298</name>
</gene>
<comment type="subcellular location">
    <subcellularLocation>
        <location evidence="1">Nucleus</location>
    </subcellularLocation>
</comment>
<evidence type="ECO:0000256" key="6">
    <source>
        <dbReference type="SAM" id="MobiDB-lite"/>
    </source>
</evidence>
<organism evidence="7 8">
    <name type="scientific">Asterophora parasitica</name>
    <dbReference type="NCBI Taxonomy" id="117018"/>
    <lineage>
        <taxon>Eukaryota</taxon>
        <taxon>Fungi</taxon>
        <taxon>Dikarya</taxon>
        <taxon>Basidiomycota</taxon>
        <taxon>Agaricomycotina</taxon>
        <taxon>Agaricomycetes</taxon>
        <taxon>Agaricomycetidae</taxon>
        <taxon>Agaricales</taxon>
        <taxon>Tricholomatineae</taxon>
        <taxon>Lyophyllaceae</taxon>
        <taxon>Asterophora</taxon>
    </lineage>
</organism>
<name>A0A9P7GG00_9AGAR</name>
<feature type="region of interest" description="Disordered" evidence="6">
    <location>
        <begin position="127"/>
        <end position="319"/>
    </location>
</feature>
<evidence type="ECO:0000256" key="3">
    <source>
        <dbReference type="ARBA" id="ARBA00022664"/>
    </source>
</evidence>
<dbReference type="EMBL" id="JABCKV010000001">
    <property type="protein sequence ID" value="KAG5648949.1"/>
    <property type="molecule type" value="Genomic_DNA"/>
</dbReference>
<accession>A0A9P7GG00</accession>
<comment type="caution">
    <text evidence="7">The sequence shown here is derived from an EMBL/GenBank/DDBJ whole genome shotgun (WGS) entry which is preliminary data.</text>
</comment>
<evidence type="ECO:0000313" key="8">
    <source>
        <dbReference type="Proteomes" id="UP000775547"/>
    </source>
</evidence>
<keyword evidence="3" id="KW-0507">mRNA processing</keyword>
<evidence type="ECO:0000256" key="2">
    <source>
        <dbReference type="ARBA" id="ARBA00010313"/>
    </source>
</evidence>
<evidence type="ECO:0000256" key="5">
    <source>
        <dbReference type="ARBA" id="ARBA00023242"/>
    </source>
</evidence>
<keyword evidence="5" id="KW-0539">Nucleus</keyword>
<proteinExistence type="inferred from homology"/>